<protein>
    <recommendedName>
        <fullName evidence="9">Major facilitator superfamily (MFS) profile domain-containing protein</fullName>
    </recommendedName>
</protein>
<keyword evidence="8" id="KW-1185">Reference proteome</keyword>
<dbReference type="Pfam" id="PF07690">
    <property type="entry name" value="MFS_1"/>
    <property type="match status" value="1"/>
</dbReference>
<dbReference type="OrthoDB" id="419616at2759"/>
<reference evidence="7 8" key="1">
    <citation type="journal article" date="2014" name="PLoS ONE">
        <title>Global Analysis of Gene Expression Profiles in Physic Nut (Jatropha curcas L.) Seedlings Exposed to Salt Stress.</title>
        <authorList>
            <person name="Zhang L."/>
            <person name="Zhang C."/>
            <person name="Wu P."/>
            <person name="Chen Y."/>
            <person name="Li M."/>
            <person name="Jiang H."/>
            <person name="Wu G."/>
        </authorList>
    </citation>
    <scope>NUCLEOTIDE SEQUENCE [LARGE SCALE GENOMIC DNA]</scope>
    <source>
        <strain evidence="8">cv. GZQX0401</strain>
        <tissue evidence="7">Young leaves</tissue>
    </source>
</reference>
<dbReference type="EMBL" id="KK914469">
    <property type="protein sequence ID" value="KDP35841.1"/>
    <property type="molecule type" value="Genomic_DNA"/>
</dbReference>
<keyword evidence="2" id="KW-0813">Transport</keyword>
<evidence type="ECO:0000256" key="1">
    <source>
        <dbReference type="ARBA" id="ARBA00004141"/>
    </source>
</evidence>
<keyword evidence="4 6" id="KW-1133">Transmembrane helix</keyword>
<dbReference type="GO" id="GO:0016020">
    <property type="term" value="C:membrane"/>
    <property type="evidence" value="ECO:0007669"/>
    <property type="project" value="UniProtKB-SubCell"/>
</dbReference>
<accession>A0A067KHZ6</accession>
<dbReference type="AlphaFoldDB" id="A0A067KHZ6"/>
<sequence length="269" mass="30010">MTVSVLVDIVTNALCPGESTCDEAIYLNGLQQTVVGIFKMVVLPLLGQLADEYGRKPLLLLTISTSMIPFALLAWNESRGFVYAFYVLRTVSYVLSQGSVFCISVAYAADFVKEGKRAAAFSWITGLFSASHLLGNVVARFLPDNYIFPVSVALLICCPVYLQFFLVETIEPTRSRDQDSPFFSRIIKLFHTRYESMRDAVIISFSSHTLRDISIISFFYQLGMSGISSVLFYYLKAAFGFSKDQYSEILSMVGIGEVFSQAPFLPEII</sequence>
<evidence type="ECO:0000256" key="3">
    <source>
        <dbReference type="ARBA" id="ARBA00022692"/>
    </source>
</evidence>
<feature type="transmembrane region" description="Helical" evidence="6">
    <location>
        <begin position="120"/>
        <end position="141"/>
    </location>
</feature>
<dbReference type="PROSITE" id="PS00216">
    <property type="entry name" value="SUGAR_TRANSPORT_1"/>
    <property type="match status" value="1"/>
</dbReference>
<dbReference type="InterPro" id="IPR005829">
    <property type="entry name" value="Sugar_transporter_CS"/>
</dbReference>
<dbReference type="Gene3D" id="1.20.1250.20">
    <property type="entry name" value="MFS general substrate transporter like domains"/>
    <property type="match status" value="1"/>
</dbReference>
<dbReference type="PANTHER" id="PTHR23504:SF108">
    <property type="entry name" value="OS11G0151500 PROTEIN"/>
    <property type="match status" value="1"/>
</dbReference>
<evidence type="ECO:0000313" key="7">
    <source>
        <dbReference type="EMBL" id="KDP35841.1"/>
    </source>
</evidence>
<dbReference type="Proteomes" id="UP000027138">
    <property type="component" value="Unassembled WGS sequence"/>
</dbReference>
<name>A0A067KHZ6_JATCU</name>
<evidence type="ECO:0000256" key="2">
    <source>
        <dbReference type="ARBA" id="ARBA00022448"/>
    </source>
</evidence>
<feature type="transmembrane region" description="Helical" evidence="6">
    <location>
        <begin position="147"/>
        <end position="167"/>
    </location>
</feature>
<evidence type="ECO:0000256" key="4">
    <source>
        <dbReference type="ARBA" id="ARBA00022989"/>
    </source>
</evidence>
<keyword evidence="3 6" id="KW-0812">Transmembrane</keyword>
<dbReference type="PANTHER" id="PTHR23504">
    <property type="entry name" value="MAJOR FACILITATOR SUPERFAMILY DOMAIN-CONTAINING PROTEIN 10"/>
    <property type="match status" value="1"/>
</dbReference>
<evidence type="ECO:0000313" key="8">
    <source>
        <dbReference type="Proteomes" id="UP000027138"/>
    </source>
</evidence>
<dbReference type="SUPFAM" id="SSF103473">
    <property type="entry name" value="MFS general substrate transporter"/>
    <property type="match status" value="1"/>
</dbReference>
<comment type="subcellular location">
    <subcellularLocation>
        <location evidence="1">Membrane</location>
        <topology evidence="1">Multi-pass membrane protein</topology>
    </subcellularLocation>
</comment>
<evidence type="ECO:0008006" key="9">
    <source>
        <dbReference type="Google" id="ProtNLM"/>
    </source>
</evidence>
<gene>
    <name evidence="7" type="ORF">JCGZ_10322</name>
</gene>
<feature type="transmembrane region" description="Helical" evidence="6">
    <location>
        <begin position="213"/>
        <end position="235"/>
    </location>
</feature>
<evidence type="ECO:0000256" key="5">
    <source>
        <dbReference type="ARBA" id="ARBA00023136"/>
    </source>
</evidence>
<evidence type="ECO:0000256" key="6">
    <source>
        <dbReference type="SAM" id="Phobius"/>
    </source>
</evidence>
<feature type="transmembrane region" description="Helical" evidence="6">
    <location>
        <begin position="58"/>
        <end position="75"/>
    </location>
</feature>
<keyword evidence="5 6" id="KW-0472">Membrane</keyword>
<proteinExistence type="predicted"/>
<dbReference type="InterPro" id="IPR036259">
    <property type="entry name" value="MFS_trans_sf"/>
</dbReference>
<dbReference type="InterPro" id="IPR011701">
    <property type="entry name" value="MFS"/>
</dbReference>
<dbReference type="GO" id="GO:0022857">
    <property type="term" value="F:transmembrane transporter activity"/>
    <property type="evidence" value="ECO:0007669"/>
    <property type="project" value="InterPro"/>
</dbReference>
<feature type="transmembrane region" description="Helical" evidence="6">
    <location>
        <begin position="81"/>
        <end position="108"/>
    </location>
</feature>
<organism evidence="7 8">
    <name type="scientific">Jatropha curcas</name>
    <name type="common">Barbados nut</name>
    <dbReference type="NCBI Taxonomy" id="180498"/>
    <lineage>
        <taxon>Eukaryota</taxon>
        <taxon>Viridiplantae</taxon>
        <taxon>Streptophyta</taxon>
        <taxon>Embryophyta</taxon>
        <taxon>Tracheophyta</taxon>
        <taxon>Spermatophyta</taxon>
        <taxon>Magnoliopsida</taxon>
        <taxon>eudicotyledons</taxon>
        <taxon>Gunneridae</taxon>
        <taxon>Pentapetalae</taxon>
        <taxon>rosids</taxon>
        <taxon>fabids</taxon>
        <taxon>Malpighiales</taxon>
        <taxon>Euphorbiaceae</taxon>
        <taxon>Crotonoideae</taxon>
        <taxon>Jatropheae</taxon>
        <taxon>Jatropha</taxon>
    </lineage>
</organism>